<evidence type="ECO:0000313" key="2">
    <source>
        <dbReference type="Proteomes" id="UP001642409"/>
    </source>
</evidence>
<comment type="caution">
    <text evidence="1">The sequence shown here is derived from an EMBL/GenBank/DDBJ whole genome shotgun (WGS) entry which is preliminary data.</text>
</comment>
<gene>
    <name evidence="1" type="ORF">HINF_LOCUS56177</name>
</gene>
<organism evidence="1 2">
    <name type="scientific">Hexamita inflata</name>
    <dbReference type="NCBI Taxonomy" id="28002"/>
    <lineage>
        <taxon>Eukaryota</taxon>
        <taxon>Metamonada</taxon>
        <taxon>Diplomonadida</taxon>
        <taxon>Hexamitidae</taxon>
        <taxon>Hexamitinae</taxon>
        <taxon>Hexamita</taxon>
    </lineage>
</organism>
<evidence type="ECO:0000313" key="1">
    <source>
        <dbReference type="EMBL" id="CAL6073591.1"/>
    </source>
</evidence>
<reference evidence="1 2" key="1">
    <citation type="submission" date="2024-07" db="EMBL/GenBank/DDBJ databases">
        <authorList>
            <person name="Akdeniz Z."/>
        </authorList>
    </citation>
    <scope>NUCLEOTIDE SEQUENCE [LARGE SCALE GENOMIC DNA]</scope>
</reference>
<dbReference type="InterPro" id="IPR001005">
    <property type="entry name" value="SANT/Myb"/>
</dbReference>
<dbReference type="Gene3D" id="1.10.10.60">
    <property type="entry name" value="Homeodomain-like"/>
    <property type="match status" value="1"/>
</dbReference>
<dbReference type="EMBL" id="CAXDID020000301">
    <property type="protein sequence ID" value="CAL6073591.1"/>
    <property type="molecule type" value="Genomic_DNA"/>
</dbReference>
<accession>A0ABP1KZT5</accession>
<dbReference type="SUPFAM" id="SSF46689">
    <property type="entry name" value="Homeodomain-like"/>
    <property type="match status" value="1"/>
</dbReference>
<dbReference type="CDD" id="cd00167">
    <property type="entry name" value="SANT"/>
    <property type="match status" value="1"/>
</dbReference>
<name>A0ABP1KZT5_9EUKA</name>
<dbReference type="InterPro" id="IPR009057">
    <property type="entry name" value="Homeodomain-like_sf"/>
</dbReference>
<dbReference type="Proteomes" id="UP001642409">
    <property type="component" value="Unassembled WGS sequence"/>
</dbReference>
<proteinExistence type="predicted"/>
<protein>
    <submittedName>
        <fullName evidence="1">SANT/Myb_domain</fullName>
    </submittedName>
</protein>
<sequence>MVEQQPVGPKKETTLMNKLIRSSTTLNFKLVASAFPSRSYNQVKSHYFNELHRNQNKPQPSKSACTAENSQVYEYVYNTPDISFCMFDELSE</sequence>
<keyword evidence="2" id="KW-1185">Reference proteome</keyword>